<evidence type="ECO:0000256" key="1">
    <source>
        <dbReference type="SAM" id="MobiDB-lite"/>
    </source>
</evidence>
<accession>A0A7S0B1R8</accession>
<reference evidence="2" key="1">
    <citation type="submission" date="2021-01" db="EMBL/GenBank/DDBJ databases">
        <authorList>
            <person name="Corre E."/>
            <person name="Pelletier E."/>
            <person name="Niang G."/>
            <person name="Scheremetjew M."/>
            <person name="Finn R."/>
            <person name="Kale V."/>
            <person name="Holt S."/>
            <person name="Cochrane G."/>
            <person name="Meng A."/>
            <person name="Brown T."/>
            <person name="Cohen L."/>
        </authorList>
    </citation>
    <scope>NUCLEOTIDE SEQUENCE</scope>
    <source>
        <strain evidence="2">CCMP3303</strain>
    </source>
</reference>
<feature type="compositionally biased region" description="Polar residues" evidence="1">
    <location>
        <begin position="86"/>
        <end position="96"/>
    </location>
</feature>
<gene>
    <name evidence="2" type="ORF">MPOL1434_LOCUS11200</name>
</gene>
<organism evidence="2">
    <name type="scientific">Minutocellus polymorphus</name>
    <dbReference type="NCBI Taxonomy" id="265543"/>
    <lineage>
        <taxon>Eukaryota</taxon>
        <taxon>Sar</taxon>
        <taxon>Stramenopiles</taxon>
        <taxon>Ochrophyta</taxon>
        <taxon>Bacillariophyta</taxon>
        <taxon>Mediophyceae</taxon>
        <taxon>Cymatosirophycidae</taxon>
        <taxon>Cymatosirales</taxon>
        <taxon>Cymatosiraceae</taxon>
        <taxon>Minutocellus</taxon>
    </lineage>
</organism>
<protein>
    <submittedName>
        <fullName evidence="2">Uncharacterized protein</fullName>
    </submittedName>
</protein>
<proteinExistence type="predicted"/>
<name>A0A7S0B1R8_9STRA</name>
<dbReference type="AlphaFoldDB" id="A0A7S0B1R8"/>
<sequence>MIPKLIDYLEANDKGGMYPVDAQINSKFISTLKLERLVVSPSMVNHIGYISEHANDAHLNTRRISTDVRFQLDDHSYWKNGGEVGVTSNESTSDTITRSRRGKIEGKFQLGKQK</sequence>
<dbReference type="EMBL" id="HBEJ01019223">
    <property type="protein sequence ID" value="CAD8380782.1"/>
    <property type="molecule type" value="Transcribed_RNA"/>
</dbReference>
<feature type="region of interest" description="Disordered" evidence="1">
    <location>
        <begin position="81"/>
        <end position="114"/>
    </location>
</feature>
<evidence type="ECO:0000313" key="2">
    <source>
        <dbReference type="EMBL" id="CAD8380782.1"/>
    </source>
</evidence>